<dbReference type="PANTHER" id="PTHR43047:SF72">
    <property type="entry name" value="OSMOSENSING HISTIDINE PROTEIN KINASE SLN1"/>
    <property type="match status" value="1"/>
</dbReference>
<dbReference type="PANTHER" id="PTHR43047">
    <property type="entry name" value="TWO-COMPONENT HISTIDINE PROTEIN KINASE"/>
    <property type="match status" value="1"/>
</dbReference>
<comment type="catalytic activity">
    <reaction evidence="1">
        <text>ATP + protein L-histidine = ADP + protein N-phospho-L-histidine.</text>
        <dbReference type="EC" id="2.7.13.3"/>
    </reaction>
</comment>
<keyword evidence="6 14" id="KW-0812">Transmembrane</keyword>
<dbReference type="Pfam" id="PF00512">
    <property type="entry name" value="HisKA"/>
    <property type="match status" value="1"/>
</dbReference>
<protein>
    <recommendedName>
        <fullName evidence="3">histidine kinase</fullName>
        <ecNumber evidence="3">2.7.13.3</ecNumber>
    </recommendedName>
</protein>
<comment type="subcellular location">
    <subcellularLocation>
        <location evidence="2">Membrane</location>
    </subcellularLocation>
</comment>
<gene>
    <name evidence="17" type="ordered locus">Q7A_1040</name>
</gene>
<evidence type="ECO:0000256" key="10">
    <source>
        <dbReference type="ARBA" id="ARBA00022989"/>
    </source>
</evidence>
<dbReference type="CDD" id="cd16922">
    <property type="entry name" value="HATPase_EvgS-ArcB-TorS-like"/>
    <property type="match status" value="1"/>
</dbReference>
<reference evidence="17 18" key="1">
    <citation type="journal article" date="2012" name="J. Bacteriol.">
        <title>Complete genome sequences of Methylophaga sp. strain JAM1 and Methylophaga sp. strain JAM7.</title>
        <authorList>
            <person name="Villeneuve C."/>
            <person name="Martineau C."/>
            <person name="Mauffrey F."/>
            <person name="Villemur R."/>
        </authorList>
    </citation>
    <scope>NUCLEOTIDE SEQUENCE [LARGE SCALE GENOMIC DNA]</scope>
    <source>
        <strain evidence="17 18">JAM1</strain>
    </source>
</reference>
<dbReference type="SUPFAM" id="SSF52172">
    <property type="entry name" value="CheY-like"/>
    <property type="match status" value="1"/>
</dbReference>
<dbReference type="HOGENOM" id="CLU_277963_0_0_6"/>
<keyword evidence="5" id="KW-0808">Transferase</keyword>
<keyword evidence="9" id="KW-0067">ATP-binding</keyword>
<evidence type="ECO:0000256" key="2">
    <source>
        <dbReference type="ARBA" id="ARBA00004370"/>
    </source>
</evidence>
<dbReference type="InterPro" id="IPR011006">
    <property type="entry name" value="CheY-like_superfamily"/>
</dbReference>
<evidence type="ECO:0000259" key="15">
    <source>
        <dbReference type="PROSITE" id="PS50109"/>
    </source>
</evidence>
<dbReference type="eggNOG" id="COG2205">
    <property type="taxonomic scope" value="Bacteria"/>
</dbReference>
<organism evidence="17 18">
    <name type="scientific">Methylophaga nitratireducenticrescens</name>
    <dbReference type="NCBI Taxonomy" id="754476"/>
    <lineage>
        <taxon>Bacteria</taxon>
        <taxon>Pseudomonadati</taxon>
        <taxon>Pseudomonadota</taxon>
        <taxon>Gammaproteobacteria</taxon>
        <taxon>Thiotrichales</taxon>
        <taxon>Piscirickettsiaceae</taxon>
        <taxon>Methylophaga</taxon>
    </lineage>
</organism>
<dbReference type="EC" id="2.7.13.3" evidence="3"/>
<dbReference type="eggNOG" id="COG0784">
    <property type="taxonomic scope" value="Bacteria"/>
</dbReference>
<dbReference type="SUPFAM" id="SSF53850">
    <property type="entry name" value="Periplasmic binding protein-like II"/>
    <property type="match status" value="2"/>
</dbReference>
<keyword evidence="10 14" id="KW-1133">Transmembrane helix</keyword>
<dbReference type="PATRIC" id="fig|754476.3.peg.1026"/>
<dbReference type="SMART" id="SM00062">
    <property type="entry name" value="PBPb"/>
    <property type="match status" value="2"/>
</dbReference>
<dbReference type="CDD" id="cd17546">
    <property type="entry name" value="REC_hyHK_CKI1_RcsC-like"/>
    <property type="match status" value="1"/>
</dbReference>
<proteinExistence type="predicted"/>
<feature type="transmembrane region" description="Helical" evidence="14">
    <location>
        <begin position="483"/>
        <end position="504"/>
    </location>
</feature>
<evidence type="ECO:0000256" key="1">
    <source>
        <dbReference type="ARBA" id="ARBA00000085"/>
    </source>
</evidence>
<evidence type="ECO:0000256" key="7">
    <source>
        <dbReference type="ARBA" id="ARBA00022741"/>
    </source>
</evidence>
<dbReference type="InterPro" id="IPR036097">
    <property type="entry name" value="HisK_dim/P_sf"/>
</dbReference>
<dbReference type="Proteomes" id="UP000009144">
    <property type="component" value="Chromosome"/>
</dbReference>
<evidence type="ECO:0000256" key="14">
    <source>
        <dbReference type="SAM" id="Phobius"/>
    </source>
</evidence>
<dbReference type="CDD" id="cd00082">
    <property type="entry name" value="HisKA"/>
    <property type="match status" value="1"/>
</dbReference>
<evidence type="ECO:0000256" key="6">
    <source>
        <dbReference type="ARBA" id="ARBA00022692"/>
    </source>
</evidence>
<dbReference type="InterPro" id="IPR003594">
    <property type="entry name" value="HATPase_dom"/>
</dbReference>
<evidence type="ECO:0000313" key="18">
    <source>
        <dbReference type="Proteomes" id="UP000009144"/>
    </source>
</evidence>
<dbReference type="InterPro" id="IPR035965">
    <property type="entry name" value="PAS-like_dom_sf"/>
</dbReference>
<dbReference type="SUPFAM" id="SSF55874">
    <property type="entry name" value="ATPase domain of HSP90 chaperone/DNA topoisomerase II/histidine kinase"/>
    <property type="match status" value="1"/>
</dbReference>
<evidence type="ECO:0000256" key="8">
    <source>
        <dbReference type="ARBA" id="ARBA00022777"/>
    </source>
</evidence>
<dbReference type="PROSITE" id="PS50110">
    <property type="entry name" value="RESPONSE_REGULATORY"/>
    <property type="match status" value="1"/>
</dbReference>
<dbReference type="PROSITE" id="PS50109">
    <property type="entry name" value="HIS_KIN"/>
    <property type="match status" value="1"/>
</dbReference>
<evidence type="ECO:0000256" key="12">
    <source>
        <dbReference type="ARBA" id="ARBA00023136"/>
    </source>
</evidence>
<keyword evidence="4 13" id="KW-0597">Phosphoprotein</keyword>
<dbReference type="InterPro" id="IPR004358">
    <property type="entry name" value="Sig_transdc_His_kin-like_C"/>
</dbReference>
<reference evidence="17 18" key="2">
    <citation type="journal article" date="2013" name="Int. J. Syst. Evol. Microbiol.">
        <title>Methylophaga nitratireducenticrescens sp. nov. and Methylophaga frappieri sp. nov., isolated from the biofilm of the methanol-fed denitrification system treating the seawater at the Montreal Biodome.</title>
        <authorList>
            <person name="Villeneuve C."/>
            <person name="Martineau C."/>
            <person name="Mauffrey F."/>
            <person name="Villemur R."/>
        </authorList>
    </citation>
    <scope>NUCLEOTIDE SEQUENCE [LARGE SCALE GENOMIC DNA]</scope>
    <source>
        <strain evidence="17 18">JAM1</strain>
    </source>
</reference>
<name>I1XHL3_METNJ</name>
<dbReference type="GO" id="GO:0005886">
    <property type="term" value="C:plasma membrane"/>
    <property type="evidence" value="ECO:0007669"/>
    <property type="project" value="TreeGrafter"/>
</dbReference>
<dbReference type="EMBL" id="CP003390">
    <property type="protein sequence ID" value="AFI83882.1"/>
    <property type="molecule type" value="Genomic_DNA"/>
</dbReference>
<evidence type="ECO:0000256" key="11">
    <source>
        <dbReference type="ARBA" id="ARBA00023012"/>
    </source>
</evidence>
<dbReference type="KEGG" id="mej:Q7A_1040"/>
<dbReference type="SUPFAM" id="SSF55785">
    <property type="entry name" value="PYP-like sensor domain (PAS domain)"/>
    <property type="match status" value="1"/>
</dbReference>
<dbReference type="Gene3D" id="1.10.287.130">
    <property type="match status" value="1"/>
</dbReference>
<dbReference type="GO" id="GO:0005524">
    <property type="term" value="F:ATP binding"/>
    <property type="evidence" value="ECO:0007669"/>
    <property type="project" value="UniProtKB-KW"/>
</dbReference>
<evidence type="ECO:0000259" key="16">
    <source>
        <dbReference type="PROSITE" id="PS50110"/>
    </source>
</evidence>
<feature type="domain" description="Response regulatory" evidence="16">
    <location>
        <begin position="914"/>
        <end position="1028"/>
    </location>
</feature>
<keyword evidence="11" id="KW-0902">Two-component regulatory system</keyword>
<evidence type="ECO:0000256" key="9">
    <source>
        <dbReference type="ARBA" id="ARBA00022840"/>
    </source>
</evidence>
<dbReference type="InterPro" id="IPR005467">
    <property type="entry name" value="His_kinase_dom"/>
</dbReference>
<dbReference type="InterPro" id="IPR003661">
    <property type="entry name" value="HisK_dim/P_dom"/>
</dbReference>
<dbReference type="Pfam" id="PF00072">
    <property type="entry name" value="Response_reg"/>
    <property type="match status" value="1"/>
</dbReference>
<dbReference type="SUPFAM" id="SSF47384">
    <property type="entry name" value="Homodimeric domain of signal transducing histidine kinase"/>
    <property type="match status" value="1"/>
</dbReference>
<accession>I1XHL3</accession>
<dbReference type="PRINTS" id="PR00344">
    <property type="entry name" value="BCTRLSENSOR"/>
</dbReference>
<dbReference type="InterPro" id="IPR001789">
    <property type="entry name" value="Sig_transdc_resp-reg_receiver"/>
</dbReference>
<feature type="domain" description="Histidine kinase" evidence="15">
    <location>
        <begin position="664"/>
        <end position="887"/>
    </location>
</feature>
<keyword evidence="7" id="KW-0547">Nucleotide-binding</keyword>
<dbReference type="InterPro" id="IPR036890">
    <property type="entry name" value="HATPase_C_sf"/>
</dbReference>
<sequence length="1139" mass="128268">MAENPEILLGADFSWAPYDFLNEEGEHDGIAADVLKLISEKSGLRITVKPDVWANTMEKMRTGKLMGLSCAAATEQRQEFLLFSKPYVSLSLGIIVQQHREDIQSMKDLIGLTVAVNEDSYLHTWLTINYPDLDLVLTDSNDESLEAVSFAKADAYIGNIAVATNVIKQRYLSNLRVVAKVPDFTTDTSIAIDKRYPLLFSIIEKSLAAITAAEKQQIIDKWYAVVSDSSAFSVFPFDQSRLDLTEAEQQWIKANPVVKLGVDPYWPPFDFIDKNGEHSGISADYLKLISQQTGLQFQLQSYADWQAVIEAAQAGKIELIAALSRNTFRETFLDLSIPYLDYPLAIATTKFGHLTSLEQFRNKPVGVVKGYFAESILLAYYPEIDIVYVPTVREGLTMLAADEIDAYFDIIATITHNASQSGLTHLNTSVVREYSSALHIGIAKDHPELLSIINKALAAITDDEKRTIDQRWMSVNTIERTNYTLLIQVAAVLFIILLASIYWNRKLQIEVNKRLVSEQQLRDSEAQLLHLINVMPMSLMVTSAEDGSILLANEHCYEELGFSAELQQTIKVQEFYADITQRKQVLAQLVSDGEINGVMLKIKTRNGQIIQGLFSIISIQYQGKPAFLGFFMNMDDRIALENSLKESKTHAEAANLAKSQFLANMSHEIRTPMNAILGFTELLDEQITEPRLKSFIKTIRSAGNTLLLLINDILDLSKIEAGKLQLNKTATDPHLLFDEIANMFVLQIRNKDLALHLDIDPDLPHGLLLDATRLRQVLFNLISNAVKFTDTGHIRIHVHADNVDDHLSKLDLHIRVEDTGIGIPEAEVEHIFEIFAQQSGQDVRKYGGTGLGLSITRRLIEMMGGHIRLQSKSGEGSVFSIDLPGIDIAAIASDKIRQQALAFDASQIRFEPAHMLIVDDVAHNRELIRQHFINNHIQTSEAENGQLAVDFVKQNPVDLVLMDIRMPVMDGYEAAKQIKMIKPDLPMVALTASVMKDAYEQDRLDHFDAYLRKPVLRNELFHALSVFLRYQTVDVDVIKAPQQDWSMLDKKQLLSIFNHFQADIDEIWRLATQSNSMTDIKNFAHEIARLAGNHQIDTLDRYASQLLERIDAFDIEGMQILLKQFPSMRSAIQQAMRST</sequence>
<keyword evidence="8 17" id="KW-0418">Kinase</keyword>
<dbReference type="eggNOG" id="COG0834">
    <property type="taxonomic scope" value="Bacteria"/>
</dbReference>
<dbReference type="FunFam" id="3.30.565.10:FF:000010">
    <property type="entry name" value="Sensor histidine kinase RcsC"/>
    <property type="match status" value="1"/>
</dbReference>
<dbReference type="SMART" id="SM00388">
    <property type="entry name" value="HisKA"/>
    <property type="match status" value="1"/>
</dbReference>
<evidence type="ECO:0000313" key="17">
    <source>
        <dbReference type="EMBL" id="AFI83882.1"/>
    </source>
</evidence>
<feature type="modified residue" description="4-aspartylphosphate" evidence="13">
    <location>
        <position position="963"/>
    </location>
</feature>
<keyword evidence="12 14" id="KW-0472">Membrane</keyword>
<dbReference type="AlphaFoldDB" id="I1XHL3"/>
<dbReference type="FunFam" id="1.10.287.130:FF:000004">
    <property type="entry name" value="Ethylene receptor 1"/>
    <property type="match status" value="1"/>
</dbReference>
<evidence type="ECO:0000256" key="4">
    <source>
        <dbReference type="ARBA" id="ARBA00022553"/>
    </source>
</evidence>
<evidence type="ECO:0000256" key="3">
    <source>
        <dbReference type="ARBA" id="ARBA00012438"/>
    </source>
</evidence>
<dbReference type="InterPro" id="IPR001638">
    <property type="entry name" value="Solute-binding_3/MltF_N"/>
</dbReference>
<evidence type="ECO:0000256" key="5">
    <source>
        <dbReference type="ARBA" id="ARBA00022679"/>
    </source>
</evidence>
<dbReference type="SMART" id="SM00387">
    <property type="entry name" value="HATPase_c"/>
    <property type="match status" value="1"/>
</dbReference>
<dbReference type="STRING" id="754476.Q7A_1040"/>
<dbReference type="Pfam" id="PF00497">
    <property type="entry name" value="SBP_bac_3"/>
    <property type="match status" value="2"/>
</dbReference>
<dbReference type="Gene3D" id="3.40.190.10">
    <property type="entry name" value="Periplasmic binding protein-like II"/>
    <property type="match status" value="4"/>
</dbReference>
<dbReference type="Gene3D" id="3.40.50.2300">
    <property type="match status" value="1"/>
</dbReference>
<dbReference type="SMART" id="SM00448">
    <property type="entry name" value="REC"/>
    <property type="match status" value="1"/>
</dbReference>
<evidence type="ECO:0000256" key="13">
    <source>
        <dbReference type="PROSITE-ProRule" id="PRU00169"/>
    </source>
</evidence>
<keyword evidence="18" id="KW-1185">Reference proteome</keyword>
<dbReference type="CDD" id="cd01007">
    <property type="entry name" value="PBP2_BvgS_HisK_like"/>
    <property type="match status" value="2"/>
</dbReference>
<dbReference type="Gene3D" id="3.30.450.20">
    <property type="entry name" value="PAS domain"/>
    <property type="match status" value="1"/>
</dbReference>
<dbReference type="GO" id="GO:0009927">
    <property type="term" value="F:histidine phosphotransfer kinase activity"/>
    <property type="evidence" value="ECO:0007669"/>
    <property type="project" value="TreeGrafter"/>
</dbReference>
<dbReference type="GO" id="GO:0000155">
    <property type="term" value="F:phosphorelay sensor kinase activity"/>
    <property type="evidence" value="ECO:0007669"/>
    <property type="project" value="InterPro"/>
</dbReference>
<dbReference type="Pfam" id="PF02518">
    <property type="entry name" value="HATPase_c"/>
    <property type="match status" value="1"/>
</dbReference>
<dbReference type="Gene3D" id="3.30.565.10">
    <property type="entry name" value="Histidine kinase-like ATPase, C-terminal domain"/>
    <property type="match status" value="1"/>
</dbReference>